<feature type="transmembrane region" description="Helical" evidence="10">
    <location>
        <begin position="242"/>
        <end position="263"/>
    </location>
</feature>
<evidence type="ECO:0000259" key="12">
    <source>
        <dbReference type="Pfam" id="PF23256"/>
    </source>
</evidence>
<dbReference type="Gene3D" id="3.40.50.12370">
    <property type="match status" value="1"/>
</dbReference>
<name>A0ABD3EHH0_9LAMI</name>
<evidence type="ECO:0000256" key="9">
    <source>
        <dbReference type="ARBA" id="ARBA00038341"/>
    </source>
</evidence>
<dbReference type="GO" id="GO:0006813">
    <property type="term" value="P:potassium ion transport"/>
    <property type="evidence" value="ECO:0007669"/>
    <property type="project" value="UniProtKB-KW"/>
</dbReference>
<feature type="transmembrane region" description="Helical" evidence="10">
    <location>
        <begin position="393"/>
        <end position="413"/>
    </location>
</feature>
<feature type="transmembrane region" description="Helical" evidence="10">
    <location>
        <begin position="284"/>
        <end position="311"/>
    </location>
</feature>
<evidence type="ECO:0000259" key="13">
    <source>
        <dbReference type="Pfam" id="PF23259"/>
    </source>
</evidence>
<dbReference type="InterPro" id="IPR038770">
    <property type="entry name" value="Na+/solute_symporter_sf"/>
</dbReference>
<feature type="transmembrane region" description="Helical" evidence="10">
    <location>
        <begin position="361"/>
        <end position="381"/>
    </location>
</feature>
<dbReference type="Pfam" id="PF00999">
    <property type="entry name" value="Na_H_Exchanger"/>
    <property type="match status" value="1"/>
</dbReference>
<evidence type="ECO:0000256" key="2">
    <source>
        <dbReference type="ARBA" id="ARBA00022448"/>
    </source>
</evidence>
<feature type="transmembrane region" description="Helical" evidence="10">
    <location>
        <begin position="180"/>
        <end position="201"/>
    </location>
</feature>
<evidence type="ECO:0000256" key="5">
    <source>
        <dbReference type="ARBA" id="ARBA00022958"/>
    </source>
</evidence>
<dbReference type="InterPro" id="IPR057291">
    <property type="entry name" value="CHX17_2nd"/>
</dbReference>
<keyword evidence="3" id="KW-0633">Potassium transport</keyword>
<dbReference type="AlphaFoldDB" id="A0ABD3EHH0"/>
<dbReference type="GO" id="GO:0016020">
    <property type="term" value="C:membrane"/>
    <property type="evidence" value="ECO:0007669"/>
    <property type="project" value="UniProtKB-SubCell"/>
</dbReference>
<keyword evidence="15" id="KW-1185">Reference proteome</keyword>
<reference evidence="15" key="1">
    <citation type="journal article" date="2024" name="IScience">
        <title>Strigolactones Initiate the Formation of Haustorium-like Structures in Castilleja.</title>
        <authorList>
            <person name="Buerger M."/>
            <person name="Peterson D."/>
            <person name="Chory J."/>
        </authorList>
    </citation>
    <scope>NUCLEOTIDE SEQUENCE [LARGE SCALE GENOMIC DNA]</scope>
</reference>
<dbReference type="InterPro" id="IPR050794">
    <property type="entry name" value="CPA2_transporter"/>
</dbReference>
<feature type="transmembrane region" description="Helical" evidence="10">
    <location>
        <begin position="83"/>
        <end position="105"/>
    </location>
</feature>
<feature type="transmembrane region" description="Helical" evidence="10">
    <location>
        <begin position="50"/>
        <end position="71"/>
    </location>
</feature>
<keyword evidence="6 10" id="KW-1133">Transmembrane helix</keyword>
<keyword evidence="2" id="KW-0813">Transport</keyword>
<feature type="domain" description="Cation/H+ exchanger transmembrane" evidence="11">
    <location>
        <begin position="64"/>
        <end position="444"/>
    </location>
</feature>
<dbReference type="Pfam" id="PF23256">
    <property type="entry name" value="CHX17_2nd"/>
    <property type="match status" value="1"/>
</dbReference>
<keyword evidence="7" id="KW-0406">Ion transport</keyword>
<keyword evidence="5" id="KW-0630">Potassium</keyword>
<feature type="transmembrane region" description="Helical" evidence="10">
    <location>
        <begin position="331"/>
        <end position="349"/>
    </location>
</feature>
<evidence type="ECO:0008006" key="16">
    <source>
        <dbReference type="Google" id="ProtNLM"/>
    </source>
</evidence>
<evidence type="ECO:0000256" key="7">
    <source>
        <dbReference type="ARBA" id="ARBA00023065"/>
    </source>
</evidence>
<dbReference type="InterPro" id="IPR006153">
    <property type="entry name" value="Cation/H_exchanger_TM"/>
</dbReference>
<evidence type="ECO:0000313" key="15">
    <source>
        <dbReference type="Proteomes" id="UP001632038"/>
    </source>
</evidence>
<dbReference type="PANTHER" id="PTHR32468:SF114">
    <property type="entry name" value="CATION_H+ EXCHANGER DOMAIN-CONTAINING PROTEIN"/>
    <property type="match status" value="1"/>
</dbReference>
<dbReference type="Proteomes" id="UP001632038">
    <property type="component" value="Unassembled WGS sequence"/>
</dbReference>
<comment type="subcellular location">
    <subcellularLocation>
        <location evidence="1">Membrane</location>
        <topology evidence="1">Multi-pass membrane protein</topology>
    </subcellularLocation>
</comment>
<feature type="domain" description="Cation/H(+) antiporter central" evidence="12">
    <location>
        <begin position="505"/>
        <end position="624"/>
    </location>
</feature>
<sequence length="799" mass="88669">MGSRLMEPEDIFSYVEIYEPAMINVSICLTNQMVNSRGIFHGSDPFDYTFPLLLAQLSLASLVVIFTSYFLKPLGQPSMVIQILGGLILGPSFLGRFAAFTALVYPFKGWIILDTLSVFGCMIYMFLMGLQIDPSVLKRIEKKVIYIGLSTVSFALFLSLSGTFIVLAGKYPSASGIATSLPAVAMSSSVLSFPVIAHYLTELKMVNSEFGRMALSSSLISNMFGFCIVSTAIMTTQPSTEILVGLQSIVAGLVLGFVIVFMIRPIIIWQLRKHPEGETLNQGFIYMVFVGILVSGLCSQSAGFNILYGPLVFGIALPAGPPLGSALMEKLSLITSWLFMPLYFVKNGLVTDIFSVQYKQYWLVQSIIFLACIGKFLGALISSLYNKVPLREAIQIGLVMNVQGILELALFKLMKHNKAIKEDPFIVLCISMLVVTGIVTPILKSLFDPLRRHARHKRRTVIDLKPESDLRIVVCVHDQEHVPTIIDLIESFRPTKHSPIHLCLIHLVEMVGRAHPILITHKLNKVSSRKATTSKSIVNAFKQFQERYDRAITVHPFTAISTYATMHDEVCEMAVVRRASLIITPYHRSFTIGHIEKSSEAGMKIMNDNVLEMAPCTVGIIVDRYKQDAKYAPPVCAVAVFFMGGPDDREALAIGSRMVSNPNINLTIVRVVAETNITTEDSDETKFDNDVVNEFRSQMVRNKRVAYFEEVILDGMGTVAVIRSIENQYDLIIVGRFHDTRSPLMLGLSAWEGDTTELGVVGGMFALSDHISSSKILVVQQVNTFSSGLHQETYNEFRV</sequence>
<keyword evidence="8 10" id="KW-0472">Membrane</keyword>
<comment type="caution">
    <text evidence="14">The sequence shown here is derived from an EMBL/GenBank/DDBJ whole genome shotgun (WGS) entry which is preliminary data.</text>
</comment>
<gene>
    <name evidence="14" type="ORF">CASFOL_003544</name>
</gene>
<feature type="domain" description="Cation/H(+) antiporter C-terminal" evidence="13">
    <location>
        <begin position="637"/>
        <end position="782"/>
    </location>
</feature>
<keyword evidence="4 10" id="KW-0812">Transmembrane</keyword>
<evidence type="ECO:0000256" key="1">
    <source>
        <dbReference type="ARBA" id="ARBA00004141"/>
    </source>
</evidence>
<evidence type="ECO:0000256" key="6">
    <source>
        <dbReference type="ARBA" id="ARBA00022989"/>
    </source>
</evidence>
<organism evidence="14 15">
    <name type="scientific">Castilleja foliolosa</name>
    <dbReference type="NCBI Taxonomy" id="1961234"/>
    <lineage>
        <taxon>Eukaryota</taxon>
        <taxon>Viridiplantae</taxon>
        <taxon>Streptophyta</taxon>
        <taxon>Embryophyta</taxon>
        <taxon>Tracheophyta</taxon>
        <taxon>Spermatophyta</taxon>
        <taxon>Magnoliopsida</taxon>
        <taxon>eudicotyledons</taxon>
        <taxon>Gunneridae</taxon>
        <taxon>Pentapetalae</taxon>
        <taxon>asterids</taxon>
        <taxon>lamiids</taxon>
        <taxon>Lamiales</taxon>
        <taxon>Orobanchaceae</taxon>
        <taxon>Pedicularideae</taxon>
        <taxon>Castillejinae</taxon>
        <taxon>Castilleja</taxon>
    </lineage>
</organism>
<evidence type="ECO:0000256" key="3">
    <source>
        <dbReference type="ARBA" id="ARBA00022538"/>
    </source>
</evidence>
<evidence type="ECO:0000313" key="14">
    <source>
        <dbReference type="EMBL" id="KAL3653863.1"/>
    </source>
</evidence>
<evidence type="ECO:0000256" key="4">
    <source>
        <dbReference type="ARBA" id="ARBA00022692"/>
    </source>
</evidence>
<dbReference type="Gene3D" id="1.20.1530.20">
    <property type="match status" value="1"/>
</dbReference>
<evidence type="ECO:0000259" key="11">
    <source>
        <dbReference type="Pfam" id="PF00999"/>
    </source>
</evidence>
<protein>
    <recommendedName>
        <fullName evidence="16">Cation/H+ exchanger domain-containing protein</fullName>
    </recommendedName>
</protein>
<dbReference type="InterPro" id="IPR057290">
    <property type="entry name" value="CHX17_C"/>
</dbReference>
<dbReference type="Pfam" id="PF23259">
    <property type="entry name" value="CHX17_C"/>
    <property type="match status" value="1"/>
</dbReference>
<dbReference type="EMBL" id="JAVIJP010000005">
    <property type="protein sequence ID" value="KAL3653863.1"/>
    <property type="molecule type" value="Genomic_DNA"/>
</dbReference>
<dbReference type="PANTHER" id="PTHR32468">
    <property type="entry name" value="CATION/H + ANTIPORTER"/>
    <property type="match status" value="1"/>
</dbReference>
<accession>A0ABD3EHH0</accession>
<evidence type="ECO:0000256" key="8">
    <source>
        <dbReference type="ARBA" id="ARBA00023136"/>
    </source>
</evidence>
<feature type="transmembrane region" description="Helical" evidence="10">
    <location>
        <begin position="213"/>
        <end position="236"/>
    </location>
</feature>
<feature type="transmembrane region" description="Helical" evidence="10">
    <location>
        <begin position="111"/>
        <end position="132"/>
    </location>
</feature>
<feature type="transmembrane region" description="Helical" evidence="10">
    <location>
        <begin position="425"/>
        <end position="443"/>
    </location>
</feature>
<comment type="similarity">
    <text evidence="9">Belongs to the monovalent cation:proton antiporter 2 (CPA2) transporter (TC 2.A.37) family. CHX (TC 2.A.37.4) subfamily.</text>
</comment>
<proteinExistence type="inferred from homology"/>
<evidence type="ECO:0000256" key="10">
    <source>
        <dbReference type="SAM" id="Phobius"/>
    </source>
</evidence>
<feature type="transmembrane region" description="Helical" evidence="10">
    <location>
        <begin position="144"/>
        <end position="168"/>
    </location>
</feature>